<name>A0A1I5WI03_9FIRM</name>
<sequence length="83" mass="9509">MDFVRKVVNSNVLADIIEIPEHLKNKKVEIIILPYDNVDNGDNVSIHKAKKARGLLQKYRNKELQSLENTAWAKAVIEKHESS</sequence>
<dbReference type="OrthoDB" id="2623608at2"/>
<keyword evidence="2" id="KW-1185">Reference proteome</keyword>
<evidence type="ECO:0000313" key="1">
    <source>
        <dbReference type="EMBL" id="SFQ19168.1"/>
    </source>
</evidence>
<reference evidence="1 2" key="1">
    <citation type="submission" date="2016-10" db="EMBL/GenBank/DDBJ databases">
        <authorList>
            <person name="de Groot N.N."/>
        </authorList>
    </citation>
    <scope>NUCLEOTIDE SEQUENCE [LARGE SCALE GENOMIC DNA]</scope>
    <source>
        <strain evidence="1 2">DSM 20678</strain>
    </source>
</reference>
<accession>A0A1I5WI03</accession>
<dbReference type="AlphaFoldDB" id="A0A1I5WI03"/>
<protein>
    <submittedName>
        <fullName evidence="1">Uncharacterized protein</fullName>
    </submittedName>
</protein>
<dbReference type="RefSeq" id="WP_092282394.1">
    <property type="nucleotide sequence ID" value="NZ_FOXR01000017.1"/>
</dbReference>
<gene>
    <name evidence="1" type="ORF">SAMN05444406_1174</name>
</gene>
<evidence type="ECO:0000313" key="2">
    <source>
        <dbReference type="Proteomes" id="UP000198577"/>
    </source>
</evidence>
<dbReference type="EMBL" id="FOXR01000017">
    <property type="protein sequence ID" value="SFQ19168.1"/>
    <property type="molecule type" value="Genomic_DNA"/>
</dbReference>
<organism evidence="1 2">
    <name type="scientific">Caldicoprobacter faecalis</name>
    <dbReference type="NCBI Taxonomy" id="937334"/>
    <lineage>
        <taxon>Bacteria</taxon>
        <taxon>Bacillati</taxon>
        <taxon>Bacillota</taxon>
        <taxon>Clostridia</taxon>
        <taxon>Caldicoprobacterales</taxon>
        <taxon>Caldicoprobacteraceae</taxon>
        <taxon>Caldicoprobacter</taxon>
    </lineage>
</organism>
<proteinExistence type="predicted"/>
<dbReference type="Proteomes" id="UP000198577">
    <property type="component" value="Unassembled WGS sequence"/>
</dbReference>